<evidence type="ECO:0000256" key="3">
    <source>
        <dbReference type="ARBA" id="ARBA00022786"/>
    </source>
</evidence>
<dbReference type="GO" id="GO:0008270">
    <property type="term" value="F:zinc ion binding"/>
    <property type="evidence" value="ECO:0007669"/>
    <property type="project" value="UniProtKB-KW"/>
</dbReference>
<keyword evidence="11" id="KW-1185">Reference proteome</keyword>
<feature type="compositionally biased region" description="Polar residues" evidence="6">
    <location>
        <begin position="205"/>
        <end position="215"/>
    </location>
</feature>
<dbReference type="EMBL" id="SOYY01000006">
    <property type="protein sequence ID" value="KAA0720077.1"/>
    <property type="molecule type" value="Genomic_DNA"/>
</dbReference>
<feature type="region of interest" description="Disordered" evidence="6">
    <location>
        <begin position="1175"/>
        <end position="1224"/>
    </location>
</feature>
<feature type="zinc finger region" description="TRAF-type" evidence="5">
    <location>
        <begin position="641"/>
        <end position="683"/>
    </location>
</feature>
<feature type="compositionally biased region" description="Basic and acidic residues" evidence="6">
    <location>
        <begin position="193"/>
        <end position="204"/>
    </location>
</feature>
<feature type="domain" description="F-box" evidence="8">
    <location>
        <begin position="1110"/>
        <end position="1161"/>
    </location>
</feature>
<evidence type="ECO:0000256" key="2">
    <source>
        <dbReference type="ARBA" id="ARBA00022771"/>
    </source>
</evidence>
<feature type="compositionally biased region" description="Low complexity" evidence="6">
    <location>
        <begin position="1182"/>
        <end position="1195"/>
    </location>
</feature>
<feature type="zinc finger region" description="TRAF-type" evidence="5">
    <location>
        <begin position="54"/>
        <end position="96"/>
    </location>
</feature>
<feature type="domain" description="TRAF-type" evidence="7">
    <location>
        <begin position="641"/>
        <end position="683"/>
    </location>
</feature>
<dbReference type="GO" id="GO:0061630">
    <property type="term" value="F:ubiquitin protein ligase activity"/>
    <property type="evidence" value="ECO:0007669"/>
    <property type="project" value="InterPro"/>
</dbReference>
<dbReference type="Gene3D" id="3.30.40.150">
    <property type="entry name" value="TRAF-like zinc-finger, N-terminal subdomain"/>
    <property type="match status" value="2"/>
</dbReference>
<sequence length="1361" mass="153957">MIRYRRTVPKLHRHCEICFSRRCKAPIEISVSCMVVNCRLLCGASFHMCKDDEHSLLCPNEKVPCLNAYYGCPFTMCRSRLAKHLEVCPASIVCCSMEWNRWPVENPDAPLYSNLLKEIREQESLDLSMALRDQKHLCARLKMRNCFPELMEEREEETNLTEKEGEEEEEDGDNAVDKEKYNLFEKMFSREKGGCKQTETDMSKTKTSPTGSSETKLQETLKEPEEGENTFYDISKTGMSPWQDGVLERLGQELKPSEFNLYIVHHGRMLISFGQMDACTPRERDFVYGNLEPIPVQTLRSFAVPTSYKQKRIQFKDSSTRVMTAHKCVGTSDVKASEDDSHDMDEIFSTLLCSAETEIRGHKISETVPTDGLYVDIATQTYNFATTSFKYSASLAEVAVDRDLKLYVQLDSETVTHRHNKSTSAFTFVCGHFFRRDEFASHFRNVHLDIQSCLSGWFEQRCPLAYLGCTFSQKRLQPAAQRATVHYNQDLSIFTLTPEVPTCLIDGSQKAGAFKTRVKYEDFLSNLPFEVLSHIAGYLDSLTLSQLALVSRLFRDVCATHLLNRGMVTLKWRKKSYSHGGTRWKPTVGKQRTQASMLHRHCESCHSRRCKTPVEISVSCVIISCRGLCGAVFHLCKEEEHMLLCPNERVPCLNVEYGCPFTMCRSKLSKHLEVCPASVIFCSMEWNRWPIEETETPEFYQNVLKEKHSQEPLDLSLALRDQQHLFESLKMKMIFPELIEPVAEDVMVLEGAVGGESSACADGASNVEFQEEGLTQEEREALAINPDVVDLESYNVWERMFSMEWSGCKHTIKALGQNLTSTGGKGIKPQANPSRLEILKEEPQVQNESNGYEMDEDKFLTATSLFACDTRPKNIFLYKPLEPMKIKVVRSFKVPISFKEKQSRIRNPSHHKKVSVSVDTSDLGVEIDDMPKWDEVQATLLCSLEKELLGHLIAESSSTDALLVDVGTQTYDFYSAPFKPETSLEDLTADRPLKLHVQIQTESVTRRHNKSSSAFTYLCNHIFRRDEFPSHFKNVHSDIQSCVSGWFEQRCPLAYLGCTFIQRRFQPSSHRATVFYNKDLSTFCLRPEVSDRLYEGVKTVTLGRKRARNTDDLSRLPFEVLFHIAGFLDSFTLSQLALVSQLMREYEGSDMTINESMFSALQIKVNKIALDEVKGEFGSRGPQGPQGEKGMMGPMGKPGGPGSPGPKGSTGSRGPGNKPIPSQTPAFSVLRSAKDHPSHNRPVIFDSQLSNVKQDFNLQTGKFTCRVPGVYYFVFHSVSEGPLCLRLKSNSETPASLSFCDVNPYTRVHVVSGGAVLKLAQSNTVWIEPFKENANKNSNQMSTNSVKGSTVFNGFLIHHSA</sequence>
<dbReference type="InterPro" id="IPR036047">
    <property type="entry name" value="F-box-like_dom_sf"/>
</dbReference>
<dbReference type="PANTHER" id="PTHR15933:SF1">
    <property type="entry name" value="F-BOX ONLY PROTEIN 40"/>
    <property type="match status" value="1"/>
</dbReference>
<feature type="domain" description="F-box" evidence="8">
    <location>
        <begin position="521"/>
        <end position="575"/>
    </location>
</feature>
<dbReference type="PROSITE" id="PS50181">
    <property type="entry name" value="FBOX"/>
    <property type="match status" value="2"/>
</dbReference>
<evidence type="ECO:0000259" key="7">
    <source>
        <dbReference type="PROSITE" id="PS50145"/>
    </source>
</evidence>
<dbReference type="InterPro" id="IPR001293">
    <property type="entry name" value="Znf_TRAF"/>
</dbReference>
<evidence type="ECO:0000259" key="9">
    <source>
        <dbReference type="PROSITE" id="PS50871"/>
    </source>
</evidence>
<dbReference type="InterPro" id="IPR001073">
    <property type="entry name" value="C1q_dom"/>
</dbReference>
<reference evidence="10 11" key="1">
    <citation type="journal article" date="2019" name="Mol. Ecol. Resour.">
        <title>Chromosome-level genome assembly of Triplophysa tibetana, a fish adapted to the harsh high-altitude environment of the Tibetan Plateau.</title>
        <authorList>
            <person name="Yang X."/>
            <person name="Liu H."/>
            <person name="Ma Z."/>
            <person name="Zou Y."/>
            <person name="Zou M."/>
            <person name="Mao Y."/>
            <person name="Li X."/>
            <person name="Wang H."/>
            <person name="Chen T."/>
            <person name="Wang W."/>
            <person name="Yang R."/>
        </authorList>
    </citation>
    <scope>NUCLEOTIDE SEQUENCE [LARGE SCALE GENOMIC DNA]</scope>
    <source>
        <strain evidence="10">TTIB1903HZAU</strain>
        <tissue evidence="10">Muscle</tissue>
    </source>
</reference>
<evidence type="ECO:0000256" key="4">
    <source>
        <dbReference type="ARBA" id="ARBA00022833"/>
    </source>
</evidence>
<organism evidence="10 11">
    <name type="scientific">Triplophysa tibetana</name>
    <dbReference type="NCBI Taxonomy" id="1572043"/>
    <lineage>
        <taxon>Eukaryota</taxon>
        <taxon>Metazoa</taxon>
        <taxon>Chordata</taxon>
        <taxon>Craniata</taxon>
        <taxon>Vertebrata</taxon>
        <taxon>Euteleostomi</taxon>
        <taxon>Actinopterygii</taxon>
        <taxon>Neopterygii</taxon>
        <taxon>Teleostei</taxon>
        <taxon>Ostariophysi</taxon>
        <taxon>Cypriniformes</taxon>
        <taxon>Nemacheilidae</taxon>
        <taxon>Triplophysa</taxon>
    </lineage>
</organism>
<protein>
    <submittedName>
        <fullName evidence="10">F-box only protein 40</fullName>
    </submittedName>
</protein>
<comment type="caution">
    <text evidence="10">The sequence shown here is derived from an EMBL/GenBank/DDBJ whole genome shotgun (WGS) entry which is preliminary data.</text>
</comment>
<dbReference type="InterPro" id="IPR043013">
    <property type="entry name" value="Znf_TRAF_N"/>
</dbReference>
<dbReference type="SUPFAM" id="SSF81383">
    <property type="entry name" value="F-box domain"/>
    <property type="match status" value="2"/>
</dbReference>
<evidence type="ECO:0000256" key="6">
    <source>
        <dbReference type="SAM" id="MobiDB-lite"/>
    </source>
</evidence>
<evidence type="ECO:0000256" key="5">
    <source>
        <dbReference type="PROSITE-ProRule" id="PRU00207"/>
    </source>
</evidence>
<gene>
    <name evidence="10" type="ORF">E1301_Tti008296</name>
</gene>
<feature type="region of interest" description="Disordered" evidence="6">
    <location>
        <begin position="193"/>
        <end position="225"/>
    </location>
</feature>
<dbReference type="PROSITE" id="PS50871">
    <property type="entry name" value="C1Q"/>
    <property type="match status" value="1"/>
</dbReference>
<dbReference type="GO" id="GO:0005737">
    <property type="term" value="C:cytoplasm"/>
    <property type="evidence" value="ECO:0007669"/>
    <property type="project" value="TreeGrafter"/>
</dbReference>
<dbReference type="PANTHER" id="PTHR15933">
    <property type="entry name" value="PROTEIN CBG16327"/>
    <property type="match status" value="1"/>
</dbReference>
<keyword evidence="2 5" id="KW-0863">Zinc-finger</keyword>
<dbReference type="Gene3D" id="1.20.1280.50">
    <property type="match status" value="1"/>
</dbReference>
<feature type="domain" description="TRAF-type" evidence="7">
    <location>
        <begin position="54"/>
        <end position="96"/>
    </location>
</feature>
<dbReference type="InterPro" id="IPR001810">
    <property type="entry name" value="F-box_dom"/>
</dbReference>
<dbReference type="PROSITE" id="PS50145">
    <property type="entry name" value="ZF_TRAF"/>
    <property type="match status" value="2"/>
</dbReference>
<keyword evidence="4 5" id="KW-0862">Zinc</keyword>
<keyword evidence="1 5" id="KW-0479">Metal-binding</keyword>
<evidence type="ECO:0000256" key="1">
    <source>
        <dbReference type="ARBA" id="ARBA00022723"/>
    </source>
</evidence>
<evidence type="ECO:0000259" key="8">
    <source>
        <dbReference type="PROSITE" id="PS50181"/>
    </source>
</evidence>
<dbReference type="Gene3D" id="2.60.120.40">
    <property type="match status" value="1"/>
</dbReference>
<dbReference type="SMART" id="SM00110">
    <property type="entry name" value="C1Q"/>
    <property type="match status" value="1"/>
</dbReference>
<dbReference type="Pfam" id="PF15966">
    <property type="entry name" value="F-box_4"/>
    <property type="match status" value="2"/>
</dbReference>
<feature type="compositionally biased region" description="Acidic residues" evidence="6">
    <location>
        <begin position="152"/>
        <end position="174"/>
    </location>
</feature>
<dbReference type="Proteomes" id="UP000324632">
    <property type="component" value="Chromosome 6"/>
</dbReference>
<dbReference type="Pfam" id="PF00386">
    <property type="entry name" value="C1q"/>
    <property type="match status" value="1"/>
</dbReference>
<evidence type="ECO:0000313" key="11">
    <source>
        <dbReference type="Proteomes" id="UP000324632"/>
    </source>
</evidence>
<dbReference type="PRINTS" id="PR00007">
    <property type="entry name" value="COMPLEMNTC1Q"/>
</dbReference>
<accession>A0A5A9PHA0</accession>
<dbReference type="InterPro" id="IPR031890">
    <property type="entry name" value="Fbxo30/Fbxo40"/>
</dbReference>
<proteinExistence type="predicted"/>
<dbReference type="InterPro" id="IPR008983">
    <property type="entry name" value="Tumour_necrosis_fac-like_dom"/>
</dbReference>
<dbReference type="SUPFAM" id="SSF49599">
    <property type="entry name" value="TRAF domain-like"/>
    <property type="match status" value="1"/>
</dbReference>
<dbReference type="SMART" id="SM00256">
    <property type="entry name" value="FBOX"/>
    <property type="match status" value="2"/>
</dbReference>
<feature type="compositionally biased region" description="Low complexity" evidence="6">
    <location>
        <begin position="1206"/>
        <end position="1216"/>
    </location>
</feature>
<dbReference type="SUPFAM" id="SSF49842">
    <property type="entry name" value="TNF-like"/>
    <property type="match status" value="1"/>
</dbReference>
<name>A0A5A9PHA0_9TELE</name>
<evidence type="ECO:0000313" key="10">
    <source>
        <dbReference type="EMBL" id="KAA0720077.1"/>
    </source>
</evidence>
<feature type="region of interest" description="Disordered" evidence="6">
    <location>
        <begin position="152"/>
        <end position="177"/>
    </location>
</feature>
<keyword evidence="3" id="KW-0833">Ubl conjugation pathway</keyword>
<feature type="domain" description="C1q" evidence="9">
    <location>
        <begin position="1220"/>
        <end position="1361"/>
    </location>
</feature>
<dbReference type="Pfam" id="PF15965">
    <property type="entry name" value="zf-TRAF_2"/>
    <property type="match status" value="2"/>
</dbReference>